<feature type="transmembrane region" description="Helical" evidence="2">
    <location>
        <begin position="78"/>
        <end position="95"/>
    </location>
</feature>
<evidence type="ECO:0000256" key="2">
    <source>
        <dbReference type="SAM" id="Phobius"/>
    </source>
</evidence>
<keyword evidence="4" id="KW-1185">Reference proteome</keyword>
<feature type="transmembrane region" description="Helical" evidence="2">
    <location>
        <begin position="47"/>
        <end position="66"/>
    </location>
</feature>
<evidence type="ECO:0000256" key="1">
    <source>
        <dbReference type="SAM" id="MobiDB-lite"/>
    </source>
</evidence>
<feature type="transmembrane region" description="Helical" evidence="2">
    <location>
        <begin position="227"/>
        <end position="247"/>
    </location>
</feature>
<reference evidence="3" key="2">
    <citation type="journal article" date="2023" name="Microbiol Resour">
        <title>Decontamination and Annotation of the Draft Genome Sequence of the Oomycete Lagenidium giganteum ARSEF 373.</title>
        <authorList>
            <person name="Morgan W.R."/>
            <person name="Tartar A."/>
        </authorList>
    </citation>
    <scope>NUCLEOTIDE SEQUENCE</scope>
    <source>
        <strain evidence="3">ARSEF 373</strain>
    </source>
</reference>
<gene>
    <name evidence="3" type="ORF">N0F65_008774</name>
</gene>
<dbReference type="AlphaFoldDB" id="A0AAV2YY31"/>
<organism evidence="3 4">
    <name type="scientific">Lagenidium giganteum</name>
    <dbReference type="NCBI Taxonomy" id="4803"/>
    <lineage>
        <taxon>Eukaryota</taxon>
        <taxon>Sar</taxon>
        <taxon>Stramenopiles</taxon>
        <taxon>Oomycota</taxon>
        <taxon>Peronosporomycetes</taxon>
        <taxon>Pythiales</taxon>
        <taxon>Pythiaceae</taxon>
    </lineage>
</organism>
<sequence length="304" mass="34291">MQTQSSIINQSSPSAAAHAAMAATTAAAPSPAQVLRFFPDAVEDSCVAAYALLVVAPIVTLASEWLKRGGKLTSPFRVLIVSVLVPTILFGFPAISRAAPRNIWGTRYAYWRDLYRSGEMPPEIWAGIDAAYDNIFDEKARVVYDFWGSKAKDMTLLETQFNVCLFYILWYGIVYVLTSSKANYGASKWSYTGLIVLLGFEMAVRLLKYEPSIKKMFPFITPREFVLWAHRLFPVFVFALVALKRTFFVDMDLHRQRVLQHALEQNQKAMADIQALERELLSDDYDDDDADDAEAESTEPKKTK</sequence>
<proteinExistence type="predicted"/>
<feature type="compositionally biased region" description="Acidic residues" evidence="1">
    <location>
        <begin position="284"/>
        <end position="297"/>
    </location>
</feature>
<keyword evidence="2" id="KW-1133">Transmembrane helix</keyword>
<keyword evidence="2" id="KW-0812">Transmembrane</keyword>
<evidence type="ECO:0000313" key="3">
    <source>
        <dbReference type="EMBL" id="DAZ99967.1"/>
    </source>
</evidence>
<dbReference type="EMBL" id="DAKRPA010000073">
    <property type="protein sequence ID" value="DAZ99967.1"/>
    <property type="molecule type" value="Genomic_DNA"/>
</dbReference>
<evidence type="ECO:0000313" key="4">
    <source>
        <dbReference type="Proteomes" id="UP001146120"/>
    </source>
</evidence>
<protein>
    <submittedName>
        <fullName evidence="3">Uncharacterized protein</fullName>
    </submittedName>
</protein>
<dbReference type="Proteomes" id="UP001146120">
    <property type="component" value="Unassembled WGS sequence"/>
</dbReference>
<keyword evidence="2" id="KW-0472">Membrane</keyword>
<comment type="caution">
    <text evidence="3">The sequence shown here is derived from an EMBL/GenBank/DDBJ whole genome shotgun (WGS) entry which is preliminary data.</text>
</comment>
<feature type="transmembrane region" description="Helical" evidence="2">
    <location>
        <begin position="189"/>
        <end position="207"/>
    </location>
</feature>
<name>A0AAV2YY31_9STRA</name>
<reference evidence="3" key="1">
    <citation type="submission" date="2022-11" db="EMBL/GenBank/DDBJ databases">
        <authorList>
            <person name="Morgan W.R."/>
            <person name="Tartar A."/>
        </authorList>
    </citation>
    <scope>NUCLEOTIDE SEQUENCE</scope>
    <source>
        <strain evidence="3">ARSEF 373</strain>
    </source>
</reference>
<accession>A0AAV2YY31</accession>
<feature type="transmembrane region" description="Helical" evidence="2">
    <location>
        <begin position="159"/>
        <end position="177"/>
    </location>
</feature>
<feature type="region of interest" description="Disordered" evidence="1">
    <location>
        <begin position="284"/>
        <end position="304"/>
    </location>
</feature>